<reference evidence="3" key="1">
    <citation type="submission" date="2024-06" db="EMBL/GenBank/DDBJ databases">
        <title>Multi-omics analyses provide insights into the biosynthesis of the anticancer antibiotic pleurotin in Hohenbuehelia grisea.</title>
        <authorList>
            <person name="Weaver J.A."/>
            <person name="Alberti F."/>
        </authorList>
    </citation>
    <scope>NUCLEOTIDE SEQUENCE [LARGE SCALE GENOMIC DNA]</scope>
    <source>
        <strain evidence="3">T-177</strain>
    </source>
</reference>
<comment type="caution">
    <text evidence="2">The sequence shown here is derived from an EMBL/GenBank/DDBJ whole genome shotgun (WGS) entry which is preliminary data.</text>
</comment>
<feature type="signal peptide" evidence="1">
    <location>
        <begin position="1"/>
        <end position="19"/>
    </location>
</feature>
<evidence type="ECO:0000313" key="3">
    <source>
        <dbReference type="Proteomes" id="UP001556367"/>
    </source>
</evidence>
<gene>
    <name evidence="2" type="ORF">HGRIS_010161</name>
</gene>
<evidence type="ECO:0000313" key="2">
    <source>
        <dbReference type="EMBL" id="KAL0950168.1"/>
    </source>
</evidence>
<proteinExistence type="predicted"/>
<name>A0ABR3J3U1_9AGAR</name>
<organism evidence="2 3">
    <name type="scientific">Hohenbuehelia grisea</name>
    <dbReference type="NCBI Taxonomy" id="104357"/>
    <lineage>
        <taxon>Eukaryota</taxon>
        <taxon>Fungi</taxon>
        <taxon>Dikarya</taxon>
        <taxon>Basidiomycota</taxon>
        <taxon>Agaricomycotina</taxon>
        <taxon>Agaricomycetes</taxon>
        <taxon>Agaricomycetidae</taxon>
        <taxon>Agaricales</taxon>
        <taxon>Pleurotineae</taxon>
        <taxon>Pleurotaceae</taxon>
        <taxon>Hohenbuehelia</taxon>
    </lineage>
</organism>
<feature type="chain" id="PRO_5045640513" evidence="1">
    <location>
        <begin position="20"/>
        <end position="587"/>
    </location>
</feature>
<keyword evidence="3" id="KW-1185">Reference proteome</keyword>
<protein>
    <submittedName>
        <fullName evidence="2">Uncharacterized protein</fullName>
    </submittedName>
</protein>
<dbReference type="Proteomes" id="UP001556367">
    <property type="component" value="Unassembled WGS sequence"/>
</dbReference>
<dbReference type="EMBL" id="JASNQZ010000012">
    <property type="protein sequence ID" value="KAL0950168.1"/>
    <property type="molecule type" value="Genomic_DNA"/>
</dbReference>
<accession>A0ABR3J3U1</accession>
<sequence length="587" mass="62172">MQNLLSLVLIATSLANAKSANDWGKPCFHGECAYDLAGKEATGHGVLKISGNPRAITDITPAAGWVVLECDSAALAQEIRMVCKSHDATAEGCSNLFAEGAKNKVVRLPESCGPNPFARVNELRVAENQDIPTHMEPHVARRDGQAPQVHILSVDTNWAAVDATEAGAVTFAFAGANVPGFEGNVMEADWNPFSSIKKGAEKIGSDIKTGIDKAGQEIKKATTVVKEKVEQIQNWSFDDRTSPKVLDISKSLTLLDVKQQCGPITAGLQVDVSAQARAEVVFCIAGAGTLIPPKIDRFQACAILDADINAKLTAMVVLNGVLDSGRKAFFQQGIPGLSIPGIVAVGPYFELAGQAKASVDINLNAEVGIKWQAKGVQFWMPPSAKPPSPKSVAPLDTPVDIQAGADFVATGTIEGHVFALLKVGIDMFLGKATASGYIGADAYGQVQLTAQGSASASLKGRALEAPVKRDYTPPYSLAARAMSTRELQADNAFGFSGCLNILCGIAIIGGVEGNLMGFFKASKEVDIFRKEFQLFKKCYAQGTAKRSLALEMPEMLLTRAENLAICPKQSSKLARVASETVKAANIR</sequence>
<keyword evidence="1" id="KW-0732">Signal</keyword>
<evidence type="ECO:0000256" key="1">
    <source>
        <dbReference type="SAM" id="SignalP"/>
    </source>
</evidence>